<dbReference type="Pfam" id="PF00084">
    <property type="entry name" value="Sushi"/>
    <property type="match status" value="3"/>
</dbReference>
<evidence type="ECO:0000313" key="8">
    <source>
        <dbReference type="Proteomes" id="UP000007875"/>
    </source>
</evidence>
<dbReference type="InterPro" id="IPR000436">
    <property type="entry name" value="Sushi_SCR_CCP_dom"/>
</dbReference>
<evidence type="ECO:0000313" key="7">
    <source>
        <dbReference type="Ensembl" id="ENSCSAVP00000019528.1"/>
    </source>
</evidence>
<evidence type="ECO:0000256" key="2">
    <source>
        <dbReference type="ARBA" id="ARBA00022737"/>
    </source>
</evidence>
<dbReference type="HOGENOM" id="CLU_1528534_0_0_1"/>
<reference evidence="7" key="2">
    <citation type="submission" date="2025-08" db="UniProtKB">
        <authorList>
            <consortium name="Ensembl"/>
        </authorList>
    </citation>
    <scope>IDENTIFICATION</scope>
</reference>
<dbReference type="SUPFAM" id="SSF57535">
    <property type="entry name" value="Complement control module/SCR domain"/>
    <property type="match status" value="3"/>
</dbReference>
<feature type="domain" description="Sushi" evidence="6">
    <location>
        <begin position="1"/>
        <end position="65"/>
    </location>
</feature>
<accession>H2ZPL2</accession>
<dbReference type="GeneTree" id="ENSGT00940000163557"/>
<feature type="domain" description="Sushi" evidence="6">
    <location>
        <begin position="66"/>
        <end position="131"/>
    </location>
</feature>
<proteinExistence type="predicted"/>
<keyword evidence="8" id="KW-1185">Reference proteome</keyword>
<name>H2ZPL2_CIOSA</name>
<organism evidence="7 8">
    <name type="scientific">Ciona savignyi</name>
    <name type="common">Pacific transparent sea squirt</name>
    <dbReference type="NCBI Taxonomy" id="51511"/>
    <lineage>
        <taxon>Eukaryota</taxon>
        <taxon>Metazoa</taxon>
        <taxon>Chordata</taxon>
        <taxon>Tunicata</taxon>
        <taxon>Ascidiacea</taxon>
        <taxon>Phlebobranchia</taxon>
        <taxon>Cionidae</taxon>
        <taxon>Ciona</taxon>
    </lineage>
</organism>
<evidence type="ECO:0000256" key="1">
    <source>
        <dbReference type="ARBA" id="ARBA00022659"/>
    </source>
</evidence>
<dbReference type="SMART" id="SM00032">
    <property type="entry name" value="CCP"/>
    <property type="match status" value="3"/>
</dbReference>
<dbReference type="PANTHER" id="PTHR19325:SF567">
    <property type="entry name" value="SUSHI, VON WILLEBRAND FACTOR TYPE A, EGF AND PENTRAXIN DOMAIN-CONTAINING PROTEIN 1-LIKE"/>
    <property type="match status" value="1"/>
</dbReference>
<dbReference type="PANTHER" id="PTHR19325">
    <property type="entry name" value="COMPLEMENT COMPONENT-RELATED SUSHI DOMAIN-CONTAINING"/>
    <property type="match status" value="1"/>
</dbReference>
<dbReference type="CDD" id="cd00033">
    <property type="entry name" value="CCP"/>
    <property type="match status" value="3"/>
</dbReference>
<evidence type="ECO:0000256" key="3">
    <source>
        <dbReference type="ARBA" id="ARBA00023157"/>
    </source>
</evidence>
<keyword evidence="2" id="KW-0677">Repeat</keyword>
<dbReference type="Gene3D" id="2.10.70.10">
    <property type="entry name" value="Complement Module, domain 1"/>
    <property type="match status" value="3"/>
</dbReference>
<keyword evidence="1 5" id="KW-0768">Sushi</keyword>
<dbReference type="PROSITE" id="PS50923">
    <property type="entry name" value="SUSHI"/>
    <property type="match status" value="2"/>
</dbReference>
<dbReference type="Ensembl" id="ENSCSAVT00000019739.1">
    <property type="protein sequence ID" value="ENSCSAVP00000019528.1"/>
    <property type="gene ID" value="ENSCSAVG00000011453.1"/>
</dbReference>
<protein>
    <recommendedName>
        <fullName evidence="6">Sushi domain-containing protein</fullName>
    </recommendedName>
</protein>
<keyword evidence="4" id="KW-0325">Glycoprotein</keyword>
<evidence type="ECO:0000256" key="5">
    <source>
        <dbReference type="PROSITE-ProRule" id="PRU00302"/>
    </source>
</evidence>
<sequence length="188" mass="19658">QNDASKRKHVTTTSSSSDTNFIESECSFSCDSGYARVGSAVSTCLDDFDGNLLGAWSSIAPSCLPITCIPAQIDPLNGAVSCTNSNFLSSRCSFTCSVGFALVGSDVLTCNDDLDGDTLGAWDNVAPSCQPITCLPRYTSLINGAVSCTNTNFYASECVFTCDQNYVMNGNSVLTCGEGVPGNVIGAW</sequence>
<dbReference type="Proteomes" id="UP000007875">
    <property type="component" value="Unassembled WGS sequence"/>
</dbReference>
<dbReference type="InterPro" id="IPR050350">
    <property type="entry name" value="Compl-Cell_Adhes-Reg"/>
</dbReference>
<evidence type="ECO:0000256" key="4">
    <source>
        <dbReference type="ARBA" id="ARBA00023180"/>
    </source>
</evidence>
<dbReference type="OMA" id="LCMENGH"/>
<comment type="caution">
    <text evidence="5">Lacks conserved residue(s) required for the propagation of feature annotation.</text>
</comment>
<dbReference type="InterPro" id="IPR035976">
    <property type="entry name" value="Sushi/SCR/CCP_sf"/>
</dbReference>
<dbReference type="AlphaFoldDB" id="H2ZPL2"/>
<reference evidence="8" key="1">
    <citation type="submission" date="2003-08" db="EMBL/GenBank/DDBJ databases">
        <authorList>
            <person name="Birren B."/>
            <person name="Nusbaum C."/>
            <person name="Abebe A."/>
            <person name="Abouelleil A."/>
            <person name="Adekoya E."/>
            <person name="Ait-zahra M."/>
            <person name="Allen N."/>
            <person name="Allen T."/>
            <person name="An P."/>
            <person name="Anderson M."/>
            <person name="Anderson S."/>
            <person name="Arachchi H."/>
            <person name="Armbruster J."/>
            <person name="Bachantsang P."/>
            <person name="Baldwin J."/>
            <person name="Barry A."/>
            <person name="Bayul T."/>
            <person name="Blitshsteyn B."/>
            <person name="Bloom T."/>
            <person name="Blye J."/>
            <person name="Boguslavskiy L."/>
            <person name="Borowsky M."/>
            <person name="Boukhgalter B."/>
            <person name="Brunache A."/>
            <person name="Butler J."/>
            <person name="Calixte N."/>
            <person name="Calvo S."/>
            <person name="Camarata J."/>
            <person name="Campo K."/>
            <person name="Chang J."/>
            <person name="Cheshatsang Y."/>
            <person name="Citroen M."/>
            <person name="Collymore A."/>
            <person name="Considine T."/>
            <person name="Cook A."/>
            <person name="Cooke P."/>
            <person name="Corum B."/>
            <person name="Cuomo C."/>
            <person name="David R."/>
            <person name="Dawoe T."/>
            <person name="Degray S."/>
            <person name="Dodge S."/>
            <person name="Dooley K."/>
            <person name="Dorje P."/>
            <person name="Dorjee K."/>
            <person name="Dorris L."/>
            <person name="Duffey N."/>
            <person name="Dupes A."/>
            <person name="Elkins T."/>
            <person name="Engels R."/>
            <person name="Erickson J."/>
            <person name="Farina A."/>
            <person name="Faro S."/>
            <person name="Ferreira P."/>
            <person name="Fischer H."/>
            <person name="Fitzgerald M."/>
            <person name="Foley K."/>
            <person name="Gage D."/>
            <person name="Galagan J."/>
            <person name="Gearin G."/>
            <person name="Gnerre S."/>
            <person name="Gnirke A."/>
            <person name="Goyette A."/>
            <person name="Graham J."/>
            <person name="Grandbois E."/>
            <person name="Gyaltsen K."/>
            <person name="Hafez N."/>
            <person name="Hagopian D."/>
            <person name="Hagos B."/>
            <person name="Hall J."/>
            <person name="Hatcher B."/>
            <person name="Heller A."/>
            <person name="Higgins H."/>
            <person name="Honan T."/>
            <person name="Horn A."/>
            <person name="Houde N."/>
            <person name="Hughes L."/>
            <person name="Hulme W."/>
            <person name="Husby E."/>
            <person name="Iliev I."/>
            <person name="Jaffe D."/>
            <person name="Jones C."/>
            <person name="Kamal M."/>
            <person name="Kamat A."/>
            <person name="Kamvysselis M."/>
            <person name="Karlsson E."/>
            <person name="Kells C."/>
            <person name="Kieu A."/>
            <person name="Kisner P."/>
            <person name="Kodira C."/>
            <person name="Kulbokas E."/>
            <person name="Labutti K."/>
            <person name="Lama D."/>
            <person name="Landers T."/>
            <person name="Leger J."/>
            <person name="Levine S."/>
            <person name="Lewis D."/>
            <person name="Lewis T."/>
            <person name="Lindblad-toh K."/>
            <person name="Liu X."/>
            <person name="Lokyitsang T."/>
            <person name="Lokyitsang Y."/>
            <person name="Lucien O."/>
            <person name="Lui A."/>
            <person name="Ma L.J."/>
            <person name="Mabbitt R."/>
            <person name="Macdonald J."/>
            <person name="Maclean C."/>
            <person name="Major J."/>
            <person name="Manning J."/>
            <person name="Marabella R."/>
            <person name="Maru K."/>
            <person name="Matthews C."/>
            <person name="Mauceli E."/>
            <person name="Mccarthy M."/>
            <person name="Mcdonough S."/>
            <person name="Mcghee T."/>
            <person name="Meldrim J."/>
            <person name="Meneus L."/>
            <person name="Mesirov J."/>
            <person name="Mihalev A."/>
            <person name="Mihova T."/>
            <person name="Mikkelsen T."/>
            <person name="Mlenga V."/>
            <person name="Moru K."/>
            <person name="Mozes J."/>
            <person name="Mulrain L."/>
            <person name="Munson G."/>
            <person name="Naylor J."/>
            <person name="Newes C."/>
            <person name="Nguyen C."/>
            <person name="Nguyen N."/>
            <person name="Nguyen T."/>
            <person name="Nicol R."/>
            <person name="Nielsen C."/>
            <person name="Nizzari M."/>
            <person name="Norbu C."/>
            <person name="Norbu N."/>
            <person name="O'donnell P."/>
            <person name="Okoawo O."/>
            <person name="O'leary S."/>
            <person name="Omotosho B."/>
            <person name="O'neill K."/>
            <person name="Osman S."/>
            <person name="Parker S."/>
            <person name="Perrin D."/>
            <person name="Phunkhang P."/>
            <person name="Piqani B."/>
            <person name="Purcell S."/>
            <person name="Rachupka T."/>
            <person name="Ramasamy U."/>
            <person name="Rameau R."/>
            <person name="Ray V."/>
            <person name="Raymond C."/>
            <person name="Retta R."/>
            <person name="Richardson S."/>
            <person name="Rise C."/>
            <person name="Rodriguez J."/>
            <person name="Rogers J."/>
            <person name="Rogov P."/>
            <person name="Rutman M."/>
            <person name="Schupbach R."/>
            <person name="Seaman C."/>
            <person name="Settipalli S."/>
            <person name="Sharpe T."/>
            <person name="Sheridan J."/>
            <person name="Sherpa N."/>
            <person name="Shi J."/>
            <person name="Smirnov S."/>
            <person name="Smith C."/>
            <person name="Sougnez C."/>
            <person name="Spencer B."/>
            <person name="Stalker J."/>
            <person name="Stange-thomann N."/>
            <person name="Stavropoulos S."/>
            <person name="Stetson K."/>
            <person name="Stone C."/>
            <person name="Stone S."/>
            <person name="Stubbs M."/>
            <person name="Talamas J."/>
            <person name="Tchuinga P."/>
            <person name="Tenzing P."/>
            <person name="Tesfaye S."/>
            <person name="Theodore J."/>
            <person name="Thoulutsang Y."/>
            <person name="Topham K."/>
            <person name="Towey S."/>
            <person name="Tsamla T."/>
            <person name="Tsomo N."/>
            <person name="Vallee D."/>
            <person name="Vassiliev H."/>
            <person name="Venkataraman V."/>
            <person name="Vinson J."/>
            <person name="Vo A."/>
            <person name="Wade C."/>
            <person name="Wang S."/>
            <person name="Wangchuk T."/>
            <person name="Wangdi T."/>
            <person name="Whittaker C."/>
            <person name="Wilkinson J."/>
            <person name="Wu Y."/>
            <person name="Wyman D."/>
            <person name="Yadav S."/>
            <person name="Yang S."/>
            <person name="Yang X."/>
            <person name="Yeager S."/>
            <person name="Yee E."/>
            <person name="Young G."/>
            <person name="Zainoun J."/>
            <person name="Zembeck L."/>
            <person name="Zimmer A."/>
            <person name="Zody M."/>
            <person name="Lander E."/>
        </authorList>
    </citation>
    <scope>NUCLEOTIDE SEQUENCE [LARGE SCALE GENOMIC DNA]</scope>
</reference>
<reference evidence="7" key="3">
    <citation type="submission" date="2025-09" db="UniProtKB">
        <authorList>
            <consortium name="Ensembl"/>
        </authorList>
    </citation>
    <scope>IDENTIFICATION</scope>
</reference>
<keyword evidence="3" id="KW-1015">Disulfide bond</keyword>
<evidence type="ECO:0000259" key="6">
    <source>
        <dbReference type="PROSITE" id="PS50923"/>
    </source>
</evidence>